<feature type="region of interest" description="Disordered" evidence="1">
    <location>
        <begin position="14"/>
        <end position="56"/>
    </location>
</feature>
<evidence type="ECO:0000313" key="2">
    <source>
        <dbReference type="EMBL" id="KAK7401803.1"/>
    </source>
</evidence>
<protein>
    <submittedName>
        <fullName evidence="2">Uncharacterized protein</fullName>
    </submittedName>
</protein>
<dbReference type="EMBL" id="JAYMYS010000003">
    <property type="protein sequence ID" value="KAK7401803.1"/>
    <property type="molecule type" value="Genomic_DNA"/>
</dbReference>
<accession>A0AAN9SZ06</accession>
<organism evidence="2 3">
    <name type="scientific">Psophocarpus tetragonolobus</name>
    <name type="common">Winged bean</name>
    <name type="synonym">Dolichos tetragonolobus</name>
    <dbReference type="NCBI Taxonomy" id="3891"/>
    <lineage>
        <taxon>Eukaryota</taxon>
        <taxon>Viridiplantae</taxon>
        <taxon>Streptophyta</taxon>
        <taxon>Embryophyta</taxon>
        <taxon>Tracheophyta</taxon>
        <taxon>Spermatophyta</taxon>
        <taxon>Magnoliopsida</taxon>
        <taxon>eudicotyledons</taxon>
        <taxon>Gunneridae</taxon>
        <taxon>Pentapetalae</taxon>
        <taxon>rosids</taxon>
        <taxon>fabids</taxon>
        <taxon>Fabales</taxon>
        <taxon>Fabaceae</taxon>
        <taxon>Papilionoideae</taxon>
        <taxon>50 kb inversion clade</taxon>
        <taxon>NPAAA clade</taxon>
        <taxon>indigoferoid/millettioid clade</taxon>
        <taxon>Phaseoleae</taxon>
        <taxon>Psophocarpus</taxon>
    </lineage>
</organism>
<name>A0AAN9SZ06_PSOTE</name>
<dbReference type="Proteomes" id="UP001386955">
    <property type="component" value="Unassembled WGS sequence"/>
</dbReference>
<evidence type="ECO:0000256" key="1">
    <source>
        <dbReference type="SAM" id="MobiDB-lite"/>
    </source>
</evidence>
<gene>
    <name evidence="2" type="ORF">VNO78_13588</name>
</gene>
<keyword evidence="3" id="KW-1185">Reference proteome</keyword>
<reference evidence="2 3" key="1">
    <citation type="submission" date="2024-01" db="EMBL/GenBank/DDBJ databases">
        <title>The genomes of 5 underutilized Papilionoideae crops provide insights into root nodulation and disease resistanc.</title>
        <authorList>
            <person name="Jiang F."/>
        </authorList>
    </citation>
    <scope>NUCLEOTIDE SEQUENCE [LARGE SCALE GENOMIC DNA]</scope>
    <source>
        <strain evidence="2">DUOXIRENSHENG_FW03</strain>
        <tissue evidence="2">Leaves</tissue>
    </source>
</reference>
<dbReference type="AlphaFoldDB" id="A0AAN9SZ06"/>
<proteinExistence type="predicted"/>
<sequence>MGDQFLSKLRQKELVGEASGSDEWSDLEVGETMASGDGVGRSMKDNREVEESHEDGNDNSLLVALDRLAKGADLNEHFLNTEAFNNERSLLHDGHIGSLQFQCGKNLDGVKEKNKPITCLRVDGSLAEAMAGAAVNSSDIMAHANYKEAIEITCSNRAVVCKGEMLWVRIGDPSVEHLEDIALNLVAGIENVVGSSAFLGTSHKPVLSQHFQSTQPL</sequence>
<evidence type="ECO:0000313" key="3">
    <source>
        <dbReference type="Proteomes" id="UP001386955"/>
    </source>
</evidence>
<feature type="compositionally biased region" description="Basic and acidic residues" evidence="1">
    <location>
        <begin position="42"/>
        <end position="56"/>
    </location>
</feature>
<comment type="caution">
    <text evidence="2">The sequence shown here is derived from an EMBL/GenBank/DDBJ whole genome shotgun (WGS) entry which is preliminary data.</text>
</comment>